<gene>
    <name evidence="1" type="ORF">ADUPG1_006195</name>
</gene>
<evidence type="ECO:0000313" key="1">
    <source>
        <dbReference type="EMBL" id="GKT31865.1"/>
    </source>
</evidence>
<reference evidence="1" key="1">
    <citation type="submission" date="2022-03" db="EMBL/GenBank/DDBJ databases">
        <title>Draft genome sequence of Aduncisulcus paluster, a free-living microaerophilic Fornicata.</title>
        <authorList>
            <person name="Yuyama I."/>
            <person name="Kume K."/>
            <person name="Tamura T."/>
            <person name="Inagaki Y."/>
            <person name="Hashimoto T."/>
        </authorList>
    </citation>
    <scope>NUCLEOTIDE SEQUENCE</scope>
    <source>
        <strain evidence="1">NY0171</strain>
    </source>
</reference>
<keyword evidence="2" id="KW-1185">Reference proteome</keyword>
<proteinExistence type="predicted"/>
<name>A0ABQ5KH68_9EUKA</name>
<sequence length="134" mass="15320">MSQRDLKIDSSMGRSPAALFVTKRHGHWTFVTKRVSSSSISPHSWDAWKDCLAGCESHDLSQYLFDILLGKYSKTALTKITASSKLDETTILKDIESRIGQDEEKLKKKDEIMRLLEKREELTETLEKISGCRK</sequence>
<dbReference type="EMBL" id="BQXS01009757">
    <property type="protein sequence ID" value="GKT31865.1"/>
    <property type="molecule type" value="Genomic_DNA"/>
</dbReference>
<dbReference type="Proteomes" id="UP001057375">
    <property type="component" value="Unassembled WGS sequence"/>
</dbReference>
<comment type="caution">
    <text evidence="1">The sequence shown here is derived from an EMBL/GenBank/DDBJ whole genome shotgun (WGS) entry which is preliminary data.</text>
</comment>
<evidence type="ECO:0000313" key="2">
    <source>
        <dbReference type="Proteomes" id="UP001057375"/>
    </source>
</evidence>
<protein>
    <submittedName>
        <fullName evidence="1">Uncharacterized protein</fullName>
    </submittedName>
</protein>
<accession>A0ABQ5KH68</accession>
<organism evidence="1 2">
    <name type="scientific">Aduncisulcus paluster</name>
    <dbReference type="NCBI Taxonomy" id="2918883"/>
    <lineage>
        <taxon>Eukaryota</taxon>
        <taxon>Metamonada</taxon>
        <taxon>Carpediemonas-like organisms</taxon>
        <taxon>Aduncisulcus</taxon>
    </lineage>
</organism>